<proteinExistence type="predicted"/>
<protein>
    <recommendedName>
        <fullName evidence="3">Dockerin domain-containing protein</fullName>
    </recommendedName>
</protein>
<sequence length="916" mass="101769">MKKWVFLFSIISVFVLAINISPLWENDYIELSPTGYVQGGGVAVKQTGDIHFLSKDSYYYVINRLGNITGNYGTPDGGVGWKHISYPIILNNNYIVYVTSNYNGKSYVNVRTNATSKKVEISGNVSRAAVAFADGSNIHIYVGIGLDGGHGVYHLVYDMGTDTFTTTNDFYGTDGPVEIAPILSPKKDALFVLDKSGNFYKIALDSSFNLTANVNKIQLGGDFETPMAYSEGFIYAVSRGGTLYRIPPEGVNSDVDFIKLGNSSMAAGVLVDSKGYVYVFDDLGTIHVVRVSDDLFKVASYSIYNDFGSGYRFATTPLLFKKSSENKIYIFTLLNAESSGKIVVYSMSYDDYSFAKEWEKDVSETFSIISSPAMVPLSSVNEEVYIIAFTTSHDKVYAYTVDAKGPYGFWAMEGQNSYRTGFVDADAPTFRTSITLKAKDWYSGIELSKENLNDTNGKYGILFDATVVSISDSGDISSHTTVQYTTNPNLNNTDQSVNDPIPSGRAGLDKLLIKFATETTTTLLFNDSFISNVTNNVISSPIVDATFAFRQFDSGIPGLDVPYLESNQATILFGYDDKEADILADSTYAILIKYNLPDSVASEMVNFGKGETVKTIDAYTPFTSITIPSTAFAYKWKVYQWDSNSLWGYKSFDYKSIDTLNLGVDDTKRAPTYIEIYYTELTGTVTFVVPMYAESKARAFILIDAAKGALSSTLYATLTSPEISMSLSTITSIDVNPSFVENTDLSVTRDDYLKLVFEEISRSGVSQDTRVATISLWLDFATNTYLYFNNQARYFDLFNIELYTQLKNNPVERGLLSKNKFIANKYLTLPGDFNLDGVVDIDDYLMFRNALYNYQKNGVYDPTYDIGPRVDFMPPNRGYIPGFSEKDGVIDEMDLNVFLVMYGYTPPSTNIEYSGN</sequence>
<evidence type="ECO:0000313" key="1">
    <source>
        <dbReference type="EMBL" id="ONN27459.1"/>
    </source>
</evidence>
<evidence type="ECO:0000313" key="2">
    <source>
        <dbReference type="Proteomes" id="UP000242616"/>
    </source>
</evidence>
<dbReference type="Proteomes" id="UP000242616">
    <property type="component" value="Unassembled WGS sequence"/>
</dbReference>
<name>A0ABX3IJU4_9BACT</name>
<accession>A0ABX3IJU4</accession>
<organism evidence="1 2">
    <name type="scientific">Thermosipho affectus</name>
    <dbReference type="NCBI Taxonomy" id="660294"/>
    <lineage>
        <taxon>Bacteria</taxon>
        <taxon>Thermotogati</taxon>
        <taxon>Thermotogota</taxon>
        <taxon>Thermotogae</taxon>
        <taxon>Thermotogales</taxon>
        <taxon>Fervidobacteriaceae</taxon>
        <taxon>Thermosipho</taxon>
    </lineage>
</organism>
<dbReference type="InterPro" id="IPR015943">
    <property type="entry name" value="WD40/YVTN_repeat-like_dom_sf"/>
</dbReference>
<dbReference type="SUPFAM" id="SSF63825">
    <property type="entry name" value="YWTD domain"/>
    <property type="match status" value="1"/>
</dbReference>
<gene>
    <name evidence="1" type="ORF">XJ44_03865</name>
</gene>
<reference evidence="1 2" key="1">
    <citation type="submission" date="2015-06" db="EMBL/GenBank/DDBJ databases">
        <title>Genome sequencing of Thermotogales isolates from hydrothermal vents.</title>
        <authorList>
            <person name="Haverkamp T.H."/>
            <person name="Kublanov I.V."/>
            <person name="Nesbo C.L."/>
        </authorList>
    </citation>
    <scope>NUCLEOTIDE SEQUENCE [LARGE SCALE GENOMIC DNA]</scope>
    <source>
        <strain evidence="2">ik275mar</strain>
    </source>
</reference>
<dbReference type="EMBL" id="LBFC01000015">
    <property type="protein sequence ID" value="ONN27459.1"/>
    <property type="molecule type" value="Genomic_DNA"/>
</dbReference>
<comment type="caution">
    <text evidence="1">The sequence shown here is derived from an EMBL/GenBank/DDBJ whole genome shotgun (WGS) entry which is preliminary data.</text>
</comment>
<dbReference type="Gene3D" id="2.130.10.10">
    <property type="entry name" value="YVTN repeat-like/Quinoprotein amine dehydrogenase"/>
    <property type="match status" value="1"/>
</dbReference>
<dbReference type="RefSeq" id="WP_075665733.1">
    <property type="nucleotide sequence ID" value="NZ_LBFC01000015.1"/>
</dbReference>
<evidence type="ECO:0008006" key="3">
    <source>
        <dbReference type="Google" id="ProtNLM"/>
    </source>
</evidence>
<keyword evidence="2" id="KW-1185">Reference proteome</keyword>